<organism evidence="1 3">
    <name type="scientific">Didymodactylos carnosus</name>
    <dbReference type="NCBI Taxonomy" id="1234261"/>
    <lineage>
        <taxon>Eukaryota</taxon>
        <taxon>Metazoa</taxon>
        <taxon>Spiralia</taxon>
        <taxon>Gnathifera</taxon>
        <taxon>Rotifera</taxon>
        <taxon>Eurotatoria</taxon>
        <taxon>Bdelloidea</taxon>
        <taxon>Philodinida</taxon>
        <taxon>Philodinidae</taxon>
        <taxon>Didymodactylos</taxon>
    </lineage>
</organism>
<feature type="non-terminal residue" evidence="1">
    <location>
        <position position="1"/>
    </location>
</feature>
<proteinExistence type="predicted"/>
<dbReference type="EMBL" id="CAJOBC010097839">
    <property type="protein sequence ID" value="CAF4450313.1"/>
    <property type="molecule type" value="Genomic_DNA"/>
</dbReference>
<name>A0A815ZEQ4_9BILA</name>
<evidence type="ECO:0000313" key="1">
    <source>
        <dbReference type="EMBL" id="CAF1582302.1"/>
    </source>
</evidence>
<reference evidence="1" key="1">
    <citation type="submission" date="2021-02" db="EMBL/GenBank/DDBJ databases">
        <authorList>
            <person name="Nowell W R."/>
        </authorList>
    </citation>
    <scope>NUCLEOTIDE SEQUENCE</scope>
</reference>
<sequence length="34" mass="3669">METTCKGRGRKVYPAILFTVEFGAPGDNDIVLLG</sequence>
<dbReference type="EMBL" id="CAJNOQ010031869">
    <property type="protein sequence ID" value="CAF1582302.1"/>
    <property type="molecule type" value="Genomic_DNA"/>
</dbReference>
<dbReference type="AlphaFoldDB" id="A0A815ZEQ4"/>
<keyword evidence="3" id="KW-1185">Reference proteome</keyword>
<gene>
    <name evidence="1" type="ORF">GPM918_LOCUS41180</name>
    <name evidence="2" type="ORF">SRO942_LOCUS42199</name>
</gene>
<evidence type="ECO:0000313" key="2">
    <source>
        <dbReference type="EMBL" id="CAF4450313.1"/>
    </source>
</evidence>
<accession>A0A815ZEQ4</accession>
<dbReference type="Proteomes" id="UP000681722">
    <property type="component" value="Unassembled WGS sequence"/>
</dbReference>
<evidence type="ECO:0000313" key="3">
    <source>
        <dbReference type="Proteomes" id="UP000663829"/>
    </source>
</evidence>
<comment type="caution">
    <text evidence="1">The sequence shown here is derived from an EMBL/GenBank/DDBJ whole genome shotgun (WGS) entry which is preliminary data.</text>
</comment>
<dbReference type="Proteomes" id="UP000663829">
    <property type="component" value="Unassembled WGS sequence"/>
</dbReference>
<protein>
    <submittedName>
        <fullName evidence="1">Uncharacterized protein</fullName>
    </submittedName>
</protein>